<dbReference type="AlphaFoldDB" id="A0A1Y1ZHA7"/>
<proteinExistence type="predicted"/>
<evidence type="ECO:0000313" key="1">
    <source>
        <dbReference type="EMBL" id="ORY09387.1"/>
    </source>
</evidence>
<comment type="caution">
    <text evidence="1">The sequence shown here is derived from an EMBL/GenBank/DDBJ whole genome shotgun (WGS) entry which is preliminary data.</text>
</comment>
<dbReference type="InterPro" id="IPR046670">
    <property type="entry name" value="DUF6540"/>
</dbReference>
<name>A0A1Y1ZHA7_9PLEO</name>
<gene>
    <name evidence="1" type="ORF">BCR34DRAFT_625800</name>
</gene>
<dbReference type="STRING" id="1231657.A0A1Y1ZHA7"/>
<dbReference type="OrthoDB" id="2999773at2759"/>
<keyword evidence="2" id="KW-1185">Reference proteome</keyword>
<evidence type="ECO:0000313" key="2">
    <source>
        <dbReference type="Proteomes" id="UP000193144"/>
    </source>
</evidence>
<reference evidence="1 2" key="1">
    <citation type="submission" date="2016-07" db="EMBL/GenBank/DDBJ databases">
        <title>Pervasive Adenine N6-methylation of Active Genes in Fungi.</title>
        <authorList>
            <consortium name="DOE Joint Genome Institute"/>
            <person name="Mondo S.J."/>
            <person name="Dannebaum R.O."/>
            <person name="Kuo R.C."/>
            <person name="Labutti K."/>
            <person name="Haridas S."/>
            <person name="Kuo A."/>
            <person name="Salamov A."/>
            <person name="Ahrendt S.R."/>
            <person name="Lipzen A."/>
            <person name="Sullivan W."/>
            <person name="Andreopoulos W.B."/>
            <person name="Clum A."/>
            <person name="Lindquist E."/>
            <person name="Daum C."/>
            <person name="Ramamoorthy G.K."/>
            <person name="Gryganskyi A."/>
            <person name="Culley D."/>
            <person name="Magnuson J.K."/>
            <person name="James T.Y."/>
            <person name="O'Malley M.A."/>
            <person name="Stajich J.E."/>
            <person name="Spatafora J.W."/>
            <person name="Visel A."/>
            <person name="Grigoriev I.V."/>
        </authorList>
    </citation>
    <scope>NUCLEOTIDE SEQUENCE [LARGE SCALE GENOMIC DNA]</scope>
    <source>
        <strain evidence="1 2">CBS 115471</strain>
    </source>
</reference>
<dbReference type="Proteomes" id="UP000193144">
    <property type="component" value="Unassembled WGS sequence"/>
</dbReference>
<accession>A0A1Y1ZHA7</accession>
<protein>
    <submittedName>
        <fullName evidence="1">Uncharacterized protein</fullName>
    </submittedName>
</protein>
<dbReference type="Pfam" id="PF20174">
    <property type="entry name" value="DUF6540"/>
    <property type="match status" value="1"/>
</dbReference>
<organism evidence="1 2">
    <name type="scientific">Clohesyomyces aquaticus</name>
    <dbReference type="NCBI Taxonomy" id="1231657"/>
    <lineage>
        <taxon>Eukaryota</taxon>
        <taxon>Fungi</taxon>
        <taxon>Dikarya</taxon>
        <taxon>Ascomycota</taxon>
        <taxon>Pezizomycotina</taxon>
        <taxon>Dothideomycetes</taxon>
        <taxon>Pleosporomycetidae</taxon>
        <taxon>Pleosporales</taxon>
        <taxon>Lindgomycetaceae</taxon>
        <taxon>Clohesyomyces</taxon>
    </lineage>
</organism>
<dbReference type="EMBL" id="MCFA01000087">
    <property type="protein sequence ID" value="ORY09387.1"/>
    <property type="molecule type" value="Genomic_DNA"/>
</dbReference>
<sequence length="143" mass="15592">MAQTICLAAIFIPTTGEEEVGKLIHVTGNPATGSFLEFKRNYDFRTTSRRHQLLPLAQVEDQYVADTPGAVAQDTTACGRLKSTATVVPPPGRGANPFNPTVFDFVEKLVEDGFVAFNSRTTLQSAPKSYEQLCSQIPFAHCL</sequence>